<dbReference type="EC" id="2.7.1.15" evidence="2 12"/>
<evidence type="ECO:0000313" key="14">
    <source>
        <dbReference type="EMBL" id="SDP58439.1"/>
    </source>
</evidence>
<comment type="caution">
    <text evidence="12">Lacks conserved residue(s) required for the propagation of feature annotation.</text>
</comment>
<evidence type="ECO:0000256" key="12">
    <source>
        <dbReference type="HAMAP-Rule" id="MF_01987"/>
    </source>
</evidence>
<dbReference type="SUPFAM" id="SSF53613">
    <property type="entry name" value="Ribokinase-like"/>
    <property type="match status" value="1"/>
</dbReference>
<feature type="binding site" evidence="12">
    <location>
        <position position="281"/>
    </location>
    <ligand>
        <name>K(+)</name>
        <dbReference type="ChEBI" id="CHEBI:29103"/>
    </ligand>
</feature>
<feature type="binding site" evidence="12">
    <location>
        <position position="136"/>
    </location>
    <ligand>
        <name>substrate</name>
    </ligand>
</feature>
<evidence type="ECO:0000256" key="6">
    <source>
        <dbReference type="ARBA" id="ARBA00022741"/>
    </source>
</evidence>
<accession>A0A1H0TWV1</accession>
<feature type="domain" description="Carbohydrate kinase PfkB" evidence="13">
    <location>
        <begin position="2"/>
        <end position="284"/>
    </location>
</feature>
<dbReference type="Proteomes" id="UP000199077">
    <property type="component" value="Chromosome I"/>
</dbReference>
<dbReference type="InterPro" id="IPR011611">
    <property type="entry name" value="PfkB_dom"/>
</dbReference>
<dbReference type="GO" id="GO:0046872">
    <property type="term" value="F:metal ion binding"/>
    <property type="evidence" value="ECO:0007669"/>
    <property type="project" value="UniProtKB-KW"/>
</dbReference>
<feature type="binding site" evidence="12">
    <location>
        <position position="236"/>
    </location>
    <ligand>
        <name>K(+)</name>
        <dbReference type="ChEBI" id="CHEBI:29103"/>
    </ligand>
</feature>
<feature type="binding site" evidence="12">
    <location>
        <begin position="209"/>
        <end position="214"/>
    </location>
    <ligand>
        <name>ATP</name>
        <dbReference type="ChEBI" id="CHEBI:30616"/>
    </ligand>
</feature>
<gene>
    <name evidence="12" type="primary">rbsK</name>
    <name evidence="14" type="ORF">SAMN04489867_3016</name>
</gene>
<feature type="binding site" evidence="12">
    <location>
        <position position="242"/>
    </location>
    <ligand>
        <name>substrate</name>
    </ligand>
</feature>
<comment type="similarity">
    <text evidence="12">Belongs to the carbohydrate kinase PfkB family. Ribokinase subfamily.</text>
</comment>
<dbReference type="InterPro" id="IPR002173">
    <property type="entry name" value="Carboh/pur_kinase_PfkB_CS"/>
</dbReference>
<dbReference type="GO" id="GO:0004747">
    <property type="term" value="F:ribokinase activity"/>
    <property type="evidence" value="ECO:0007669"/>
    <property type="project" value="UniProtKB-UniRule"/>
</dbReference>
<keyword evidence="12" id="KW-0963">Cytoplasm</keyword>
<dbReference type="EMBL" id="LT629711">
    <property type="protein sequence ID" value="SDP58439.1"/>
    <property type="molecule type" value="Genomic_DNA"/>
</dbReference>
<dbReference type="PRINTS" id="PR00990">
    <property type="entry name" value="RIBOKINASE"/>
</dbReference>
<evidence type="ECO:0000313" key="15">
    <source>
        <dbReference type="Proteomes" id="UP000199077"/>
    </source>
</evidence>
<evidence type="ECO:0000256" key="9">
    <source>
        <dbReference type="ARBA" id="ARBA00022842"/>
    </source>
</evidence>
<keyword evidence="11 12" id="KW-0119">Carbohydrate metabolism</keyword>
<feature type="binding site" evidence="12">
    <location>
        <position position="275"/>
    </location>
    <ligand>
        <name>K(+)</name>
        <dbReference type="ChEBI" id="CHEBI:29103"/>
    </ligand>
</feature>
<evidence type="ECO:0000256" key="10">
    <source>
        <dbReference type="ARBA" id="ARBA00022958"/>
    </source>
</evidence>
<feature type="binding site" evidence="12">
    <location>
        <begin position="8"/>
        <end position="10"/>
    </location>
    <ligand>
        <name>substrate</name>
    </ligand>
</feature>
<feature type="binding site" evidence="12">
    <location>
        <position position="272"/>
    </location>
    <ligand>
        <name>K(+)</name>
        <dbReference type="ChEBI" id="CHEBI:29103"/>
    </ligand>
</feature>
<comment type="subcellular location">
    <subcellularLocation>
        <location evidence="12">Cytoplasm</location>
    </subcellularLocation>
</comment>
<keyword evidence="6 12" id="KW-0547">Nucleotide-binding</keyword>
<feature type="binding site" evidence="12">
    <location>
        <position position="277"/>
    </location>
    <ligand>
        <name>K(+)</name>
        <dbReference type="ChEBI" id="CHEBI:29103"/>
    </ligand>
</feature>
<proteinExistence type="inferred from homology"/>
<keyword evidence="7 12" id="KW-0418">Kinase</keyword>
<dbReference type="GO" id="GO:0019303">
    <property type="term" value="P:D-ribose catabolic process"/>
    <property type="evidence" value="ECO:0007669"/>
    <property type="project" value="UniProtKB-UniRule"/>
</dbReference>
<evidence type="ECO:0000256" key="5">
    <source>
        <dbReference type="ARBA" id="ARBA00022723"/>
    </source>
</evidence>
<comment type="similarity">
    <text evidence="1">Belongs to the carbohydrate kinase pfkB family.</text>
</comment>
<dbReference type="InterPro" id="IPR011877">
    <property type="entry name" value="Ribokinase"/>
</dbReference>
<feature type="binding site" evidence="12">
    <location>
        <begin position="36"/>
        <end position="40"/>
    </location>
    <ligand>
        <name>substrate</name>
    </ligand>
</feature>
<dbReference type="AlphaFoldDB" id="A0A1H0TWV1"/>
<dbReference type="GO" id="GO:0005524">
    <property type="term" value="F:ATP binding"/>
    <property type="evidence" value="ECO:0007669"/>
    <property type="project" value="UniProtKB-UniRule"/>
</dbReference>
<name>A0A1H0TWV1_9MICO</name>
<dbReference type="Pfam" id="PF00294">
    <property type="entry name" value="PfkB"/>
    <property type="match status" value="1"/>
</dbReference>
<evidence type="ECO:0000256" key="8">
    <source>
        <dbReference type="ARBA" id="ARBA00022840"/>
    </source>
</evidence>
<evidence type="ECO:0000256" key="11">
    <source>
        <dbReference type="ARBA" id="ARBA00023277"/>
    </source>
</evidence>
<evidence type="ECO:0000256" key="1">
    <source>
        <dbReference type="ARBA" id="ARBA00005380"/>
    </source>
</evidence>
<dbReference type="InterPro" id="IPR029056">
    <property type="entry name" value="Ribokinase-like"/>
</dbReference>
<comment type="activity regulation">
    <text evidence="12">Activated by a monovalent cation that binds near, but not in, the active site. The most likely occupant of the site in vivo is potassium. Ion binding induces a conformational change that may alter substrate affinity.</text>
</comment>
<comment type="subunit">
    <text evidence="12">Homodimer.</text>
</comment>
<dbReference type="HAMAP" id="MF_01987">
    <property type="entry name" value="Ribokinase"/>
    <property type="match status" value="1"/>
</dbReference>
<evidence type="ECO:0000256" key="2">
    <source>
        <dbReference type="ARBA" id="ARBA00012035"/>
    </source>
</evidence>
<evidence type="ECO:0000256" key="7">
    <source>
        <dbReference type="ARBA" id="ARBA00022777"/>
    </source>
</evidence>
<dbReference type="PROSITE" id="PS00584">
    <property type="entry name" value="PFKB_KINASES_2"/>
    <property type="match status" value="1"/>
</dbReference>
<feature type="binding site" evidence="12">
    <location>
        <begin position="241"/>
        <end position="242"/>
    </location>
    <ligand>
        <name>ATP</name>
        <dbReference type="ChEBI" id="CHEBI:30616"/>
    </ligand>
</feature>
<comment type="catalytic activity">
    <reaction evidence="12">
        <text>D-ribose + ATP = D-ribose 5-phosphate + ADP + H(+)</text>
        <dbReference type="Rhea" id="RHEA:13697"/>
        <dbReference type="ChEBI" id="CHEBI:15378"/>
        <dbReference type="ChEBI" id="CHEBI:30616"/>
        <dbReference type="ChEBI" id="CHEBI:47013"/>
        <dbReference type="ChEBI" id="CHEBI:78346"/>
        <dbReference type="ChEBI" id="CHEBI:456216"/>
        <dbReference type="EC" id="2.7.1.15"/>
    </reaction>
</comment>
<feature type="binding site" evidence="12">
    <location>
        <position position="179"/>
    </location>
    <ligand>
        <name>ATP</name>
        <dbReference type="ChEBI" id="CHEBI:30616"/>
    </ligand>
</feature>
<comment type="pathway">
    <text evidence="12">Carbohydrate metabolism; D-ribose degradation; D-ribose 5-phosphate from beta-D-ribopyranose: step 2/2.</text>
</comment>
<dbReference type="InterPro" id="IPR002139">
    <property type="entry name" value="Ribo/fructo_kinase"/>
</dbReference>
<dbReference type="PANTHER" id="PTHR10584:SF166">
    <property type="entry name" value="RIBOKINASE"/>
    <property type="match status" value="1"/>
</dbReference>
<reference evidence="15" key="1">
    <citation type="submission" date="2016-10" db="EMBL/GenBank/DDBJ databases">
        <authorList>
            <person name="Varghese N."/>
            <person name="Submissions S."/>
        </authorList>
    </citation>
    <scope>NUCLEOTIDE SEQUENCE [LARGE SCALE GENOMIC DNA]</scope>
    <source>
        <strain evidence="15">DSM 22329</strain>
    </source>
</reference>
<dbReference type="Gene3D" id="3.40.1190.20">
    <property type="match status" value="1"/>
</dbReference>
<feature type="binding site" evidence="12">
    <location>
        <position position="238"/>
    </location>
    <ligand>
        <name>K(+)</name>
        <dbReference type="ChEBI" id="CHEBI:29103"/>
    </ligand>
</feature>
<dbReference type="PANTHER" id="PTHR10584">
    <property type="entry name" value="SUGAR KINASE"/>
    <property type="match status" value="1"/>
</dbReference>
<evidence type="ECO:0000256" key="3">
    <source>
        <dbReference type="ARBA" id="ARBA00016943"/>
    </source>
</evidence>
<keyword evidence="9 12" id="KW-0460">Magnesium</keyword>
<organism evidence="14 15">
    <name type="scientific">Pedococcus dokdonensis</name>
    <dbReference type="NCBI Taxonomy" id="443156"/>
    <lineage>
        <taxon>Bacteria</taxon>
        <taxon>Bacillati</taxon>
        <taxon>Actinomycetota</taxon>
        <taxon>Actinomycetes</taxon>
        <taxon>Micrococcales</taxon>
        <taxon>Intrasporangiaceae</taxon>
        <taxon>Pedococcus</taxon>
    </lineage>
</organism>
<sequence>MLVVGSINVDLSLTCPRLPAPGETLLADSVHRSAGGKGANQAVGAARAGGAATTLIGAVGDDADGATMLAALVSAGVDCDRVARSGELPTGLALITVDHAAENTIVVAAGANASVRVTEDDQDVIAAADVILAQLEVPQQVVVAAARRRRDGVPLVLNAAPSAPLTEELVAEVDVLVVNEHEARDLSGIEDLEAATAELLQRVPAVLVTLGAAGAQLHRQGAAPLVVPAPEVEAVDTVAAGDTFCGAFAAALARGEGDLAAMRLGAAAASLAVQRRGAQSSVPTLEEARAQVHATYGRQAAAPSPAAEATRG</sequence>
<protein>
    <recommendedName>
        <fullName evidence="3 12">Ribokinase</fullName>
        <shortName evidence="12">RK</shortName>
        <ecNumber evidence="2 12">2.7.1.15</ecNumber>
    </recommendedName>
</protein>
<keyword evidence="10 12" id="KW-0630">Potassium</keyword>
<evidence type="ECO:0000256" key="4">
    <source>
        <dbReference type="ARBA" id="ARBA00022679"/>
    </source>
</evidence>
<dbReference type="STRING" id="443156.SAMN04489867_3016"/>
<comment type="function">
    <text evidence="12">Catalyzes the phosphorylation of ribose at O-5 in a reaction requiring ATP and magnesium. The resulting D-ribose-5-phosphate can then be used either for sythesis of nucleotides, histidine, and tryptophan, or as a component of the pentose phosphate pathway.</text>
</comment>
<comment type="cofactor">
    <cofactor evidence="12">
        <name>Mg(2+)</name>
        <dbReference type="ChEBI" id="CHEBI:18420"/>
    </cofactor>
    <text evidence="12">Requires a divalent cation, most likely magnesium in vivo, as an electrophilic catalyst to aid phosphoryl group transfer. It is the chelate of the metal and the nucleotide that is the actual substrate.</text>
</comment>
<keyword evidence="4 12" id="KW-0808">Transferase</keyword>
<dbReference type="UniPathway" id="UPA00916">
    <property type="reaction ID" value="UER00889"/>
</dbReference>
<evidence type="ECO:0000259" key="13">
    <source>
        <dbReference type="Pfam" id="PF00294"/>
    </source>
</evidence>
<keyword evidence="15" id="KW-1185">Reference proteome</keyword>
<keyword evidence="8 12" id="KW-0067">ATP-binding</keyword>
<keyword evidence="5 12" id="KW-0479">Metal-binding</keyword>
<dbReference type="CDD" id="cd01174">
    <property type="entry name" value="ribokinase"/>
    <property type="match status" value="1"/>
</dbReference>
<dbReference type="GO" id="GO:0005829">
    <property type="term" value="C:cytosol"/>
    <property type="evidence" value="ECO:0007669"/>
    <property type="project" value="TreeGrafter"/>
</dbReference>
<feature type="active site" description="Proton acceptor" evidence="12">
    <location>
        <position position="242"/>
    </location>
</feature>